<evidence type="ECO:0000313" key="2">
    <source>
        <dbReference type="Proteomes" id="UP001589693"/>
    </source>
</evidence>
<reference evidence="1 2" key="1">
    <citation type="submission" date="2024-09" db="EMBL/GenBank/DDBJ databases">
        <authorList>
            <person name="Sun Q."/>
            <person name="Mori K."/>
        </authorList>
    </citation>
    <scope>NUCLEOTIDE SEQUENCE [LARGE SCALE GENOMIC DNA]</scope>
    <source>
        <strain evidence="1 2">TBRC 7907</strain>
    </source>
</reference>
<organism evidence="1 2">
    <name type="scientific">Allokutzneria oryzae</name>
    <dbReference type="NCBI Taxonomy" id="1378989"/>
    <lineage>
        <taxon>Bacteria</taxon>
        <taxon>Bacillati</taxon>
        <taxon>Actinomycetota</taxon>
        <taxon>Actinomycetes</taxon>
        <taxon>Pseudonocardiales</taxon>
        <taxon>Pseudonocardiaceae</taxon>
        <taxon>Allokutzneria</taxon>
    </lineage>
</organism>
<dbReference type="Proteomes" id="UP001589693">
    <property type="component" value="Unassembled WGS sequence"/>
</dbReference>
<name>A0ABV6ABB3_9PSEU</name>
<comment type="caution">
    <text evidence="1">The sequence shown here is derived from an EMBL/GenBank/DDBJ whole genome shotgun (WGS) entry which is preliminary data.</text>
</comment>
<dbReference type="RefSeq" id="WP_377862570.1">
    <property type="nucleotide sequence ID" value="NZ_JBHLZU010000037.1"/>
</dbReference>
<sequence length="48" mass="5052">MPNNNDTNTDVEDLEALAKSVGYLKFVATCCFCGHPVPAGQVAHRGCG</sequence>
<accession>A0ABV6ABB3</accession>
<evidence type="ECO:0000313" key="1">
    <source>
        <dbReference type="EMBL" id="MFB9909658.1"/>
    </source>
</evidence>
<proteinExistence type="predicted"/>
<dbReference type="EMBL" id="JBHLZU010000037">
    <property type="protein sequence ID" value="MFB9909658.1"/>
    <property type="molecule type" value="Genomic_DNA"/>
</dbReference>
<keyword evidence="2" id="KW-1185">Reference proteome</keyword>
<protein>
    <submittedName>
        <fullName evidence="1">Uncharacterized protein</fullName>
    </submittedName>
</protein>
<gene>
    <name evidence="1" type="ORF">ACFFQA_37480</name>
</gene>